<dbReference type="STRING" id="1679444.PYTT_1548"/>
<dbReference type="PANTHER" id="PTHR34136">
    <property type="match status" value="1"/>
</dbReference>
<dbReference type="KEGG" id="agl:PYTT_1548"/>
<evidence type="ECO:0000256" key="1">
    <source>
        <dbReference type="ARBA" id="ARBA00022676"/>
    </source>
</evidence>
<accession>A0A1C7PAL8</accession>
<dbReference type="GO" id="GO:0016758">
    <property type="term" value="F:hexosyltransferase activity"/>
    <property type="evidence" value="ECO:0007669"/>
    <property type="project" value="TreeGrafter"/>
</dbReference>
<dbReference type="NCBIfam" id="TIGR00696">
    <property type="entry name" value="wecG_tagA_cpsF"/>
    <property type="match status" value="1"/>
</dbReference>
<evidence type="ECO:0000256" key="2">
    <source>
        <dbReference type="ARBA" id="ARBA00022679"/>
    </source>
</evidence>
<reference evidence="4" key="1">
    <citation type="submission" date="2016-09" db="EMBL/GenBank/DDBJ databases">
        <authorList>
            <person name="Koehorst J."/>
        </authorList>
    </citation>
    <scope>NUCLEOTIDE SEQUENCE [LARGE SCALE GENOMIC DNA]</scope>
</reference>
<dbReference type="InterPro" id="IPR004629">
    <property type="entry name" value="WecG_TagA_CpsF"/>
</dbReference>
<organism evidence="3 4">
    <name type="scientific">Akkermansia glycaniphila</name>
    <dbReference type="NCBI Taxonomy" id="1679444"/>
    <lineage>
        <taxon>Bacteria</taxon>
        <taxon>Pseudomonadati</taxon>
        <taxon>Verrucomicrobiota</taxon>
        <taxon>Verrucomicrobiia</taxon>
        <taxon>Verrucomicrobiales</taxon>
        <taxon>Akkermansiaceae</taxon>
        <taxon>Akkermansia</taxon>
    </lineage>
</organism>
<evidence type="ECO:0000313" key="4">
    <source>
        <dbReference type="Proteomes" id="UP000176204"/>
    </source>
</evidence>
<gene>
    <name evidence="3" type="ORF">PYTT_1548</name>
</gene>
<dbReference type="OrthoDB" id="9771846at2"/>
<dbReference type="CDD" id="cd06533">
    <property type="entry name" value="Glyco_transf_WecG_TagA"/>
    <property type="match status" value="1"/>
</dbReference>
<dbReference type="Proteomes" id="UP000176204">
    <property type="component" value="Chromosome I"/>
</dbReference>
<sequence length="265" mass="29961">MPAAEPLERADVFGFPVVAGTMDQLIAHLITTAETLDRPILIAAADAHVVTRGVRQQEYGNHLDTFDIICPDGMPVVWKLKRQPTRNAPHRLSGPDIMSELWDKGQPSPHIRHYLLGGSEQTLATLREKLLARYPGAQLAGSYSPPFGTWDETIQQNILQRIAESGATCIWVGLGCPKQETWLASMRHRLPAALYFAVGAAFDFHAGTVRRAPLWIQKRGLEWLYRLCREPRRLFKRYFTYNSLFLWYTLTGRKHSPAATPPQPH</sequence>
<dbReference type="PANTHER" id="PTHR34136:SF1">
    <property type="entry name" value="UDP-N-ACETYL-D-MANNOSAMINURONIC ACID TRANSFERASE"/>
    <property type="match status" value="1"/>
</dbReference>
<name>A0A1C7PAL8_9BACT</name>
<dbReference type="AlphaFoldDB" id="A0A1C7PAL8"/>
<dbReference type="EMBL" id="LT629973">
    <property type="protein sequence ID" value="SEH89927.1"/>
    <property type="molecule type" value="Genomic_DNA"/>
</dbReference>
<keyword evidence="1" id="KW-0328">Glycosyltransferase</keyword>
<keyword evidence="2 3" id="KW-0808">Transferase</keyword>
<keyword evidence="4" id="KW-1185">Reference proteome</keyword>
<dbReference type="Pfam" id="PF03808">
    <property type="entry name" value="Glyco_tran_WecG"/>
    <property type="match status" value="1"/>
</dbReference>
<protein>
    <submittedName>
        <fullName evidence="3">Glycosyl transferase wecb/taga/cpsf</fullName>
    </submittedName>
</protein>
<proteinExistence type="predicted"/>
<evidence type="ECO:0000313" key="3">
    <source>
        <dbReference type="EMBL" id="SEH89927.1"/>
    </source>
</evidence>
<dbReference type="RefSeq" id="WP_067777301.1">
    <property type="nucleotide sequence ID" value="NZ_JACVVN010000012.1"/>
</dbReference>